<dbReference type="Proteomes" id="UP001153642">
    <property type="component" value="Unassembled WGS sequence"/>
</dbReference>
<dbReference type="PROSITE" id="PS50164">
    <property type="entry name" value="GIY_YIG"/>
    <property type="match status" value="1"/>
</dbReference>
<dbReference type="InterPro" id="IPR047296">
    <property type="entry name" value="GIY-YIG_UvrC_Cho"/>
</dbReference>
<dbReference type="InterPro" id="IPR000305">
    <property type="entry name" value="GIY-YIG_endonuc"/>
</dbReference>
<dbReference type="SMART" id="SM00465">
    <property type="entry name" value="GIYc"/>
    <property type="match status" value="1"/>
</dbReference>
<keyword evidence="4" id="KW-0267">Excision nuclease</keyword>
<keyword evidence="1" id="KW-0227">DNA damage</keyword>
<dbReference type="InterPro" id="IPR035901">
    <property type="entry name" value="GIY-YIG_endonuc_sf"/>
</dbReference>
<dbReference type="PANTHER" id="PTHR30562">
    <property type="entry name" value="UVRC/OXIDOREDUCTASE"/>
    <property type="match status" value="1"/>
</dbReference>
<reference evidence="11" key="1">
    <citation type="submission" date="2022-11" db="EMBL/GenBank/DDBJ databases">
        <title>High-quality draft genome sequence of Galbibacter sp. strain CMA-7.</title>
        <authorList>
            <person name="Wei L."/>
            <person name="Dong C."/>
            <person name="Shao Z."/>
        </authorList>
    </citation>
    <scope>NUCLEOTIDE SEQUENCE</scope>
    <source>
        <strain evidence="11">CMA-7</strain>
    </source>
</reference>
<dbReference type="SUPFAM" id="SSF82771">
    <property type="entry name" value="GIY-YIG endonuclease"/>
    <property type="match status" value="1"/>
</dbReference>
<dbReference type="InterPro" id="IPR050066">
    <property type="entry name" value="UvrABC_protein_C"/>
</dbReference>
<evidence type="ECO:0000256" key="7">
    <source>
        <dbReference type="ARBA" id="ARBA00040756"/>
    </source>
</evidence>
<feature type="domain" description="GIY-YIG" evidence="10">
    <location>
        <begin position="1"/>
        <end position="76"/>
    </location>
</feature>
<evidence type="ECO:0000256" key="5">
    <source>
        <dbReference type="ARBA" id="ARBA00023204"/>
    </source>
</evidence>
<keyword evidence="12" id="KW-1185">Reference proteome</keyword>
<dbReference type="EMBL" id="JAPMUA010000003">
    <property type="protein sequence ID" value="MDG3585977.1"/>
    <property type="molecule type" value="Genomic_DNA"/>
</dbReference>
<gene>
    <name evidence="11" type="ORF">OSR52_08845</name>
</gene>
<evidence type="ECO:0000256" key="9">
    <source>
        <dbReference type="ARBA" id="ARBA00042732"/>
    </source>
</evidence>
<name>A0ABT6FRS4_9FLAO</name>
<proteinExistence type="predicted"/>
<evidence type="ECO:0000259" key="10">
    <source>
        <dbReference type="PROSITE" id="PS50164"/>
    </source>
</evidence>
<evidence type="ECO:0000256" key="8">
    <source>
        <dbReference type="ARBA" id="ARBA00042138"/>
    </source>
</evidence>
<evidence type="ECO:0000313" key="11">
    <source>
        <dbReference type="EMBL" id="MDG3585977.1"/>
    </source>
</evidence>
<dbReference type="CDD" id="cd10434">
    <property type="entry name" value="GIY-YIG_UvrC_Cho"/>
    <property type="match status" value="1"/>
</dbReference>
<keyword evidence="2" id="KW-0228">DNA excision</keyword>
<evidence type="ECO:0000256" key="3">
    <source>
        <dbReference type="ARBA" id="ARBA00022801"/>
    </source>
</evidence>
<dbReference type="PANTHER" id="PTHR30562:SF10">
    <property type="entry name" value="EXCINUCLEASE CHO"/>
    <property type="match status" value="1"/>
</dbReference>
<accession>A0ABT6FRS4</accession>
<dbReference type="RefSeq" id="WP_277900218.1">
    <property type="nucleotide sequence ID" value="NZ_JAPMUA010000003.1"/>
</dbReference>
<keyword evidence="6" id="KW-0742">SOS response</keyword>
<dbReference type="Pfam" id="PF01541">
    <property type="entry name" value="GIY-YIG"/>
    <property type="match status" value="1"/>
</dbReference>
<dbReference type="Gene3D" id="3.40.1440.10">
    <property type="entry name" value="GIY-YIG endonuclease"/>
    <property type="match status" value="1"/>
</dbReference>
<sequence>MPGVYFFYDRSGQLIYIGKSINIQKRVQQHFSGKDRKSQKLQFFTKRICYEGMGSELISLLYESHLIKEYHPIYNRSQRRKINQYGLFLHERSGYKALMIDKIKPETNAITVFSSLTEAKNTLFRITGKHKLCQKINGLYKTKNYCFQYQIKECYGACISVEPVNSYNSRVEDFLKNANLEKLTKLVELQGRNDNETGLVYIENGAYKGFGFCPKGTPIDARLSYIKAYDDNRDIQRILQNYLQRLPL</sequence>
<evidence type="ECO:0000256" key="2">
    <source>
        <dbReference type="ARBA" id="ARBA00022769"/>
    </source>
</evidence>
<keyword evidence="5" id="KW-0234">DNA repair</keyword>
<keyword evidence="3" id="KW-0378">Hydrolase</keyword>
<comment type="caution">
    <text evidence="11">The sequence shown here is derived from an EMBL/GenBank/DDBJ whole genome shotgun (WGS) entry which is preliminary data.</text>
</comment>
<evidence type="ECO:0000256" key="6">
    <source>
        <dbReference type="ARBA" id="ARBA00023236"/>
    </source>
</evidence>
<protein>
    <recommendedName>
        <fullName evidence="7">Excinuclease cho</fullName>
    </recommendedName>
    <alternativeName>
        <fullName evidence="9">Endonuclease cho</fullName>
    </alternativeName>
    <alternativeName>
        <fullName evidence="8">UvrC homolog protein</fullName>
    </alternativeName>
</protein>
<evidence type="ECO:0000256" key="1">
    <source>
        <dbReference type="ARBA" id="ARBA00022763"/>
    </source>
</evidence>
<evidence type="ECO:0000313" key="12">
    <source>
        <dbReference type="Proteomes" id="UP001153642"/>
    </source>
</evidence>
<organism evidence="11 12">
    <name type="scientific">Galbibacter pacificus</name>
    <dbReference type="NCBI Taxonomy" id="2996052"/>
    <lineage>
        <taxon>Bacteria</taxon>
        <taxon>Pseudomonadati</taxon>
        <taxon>Bacteroidota</taxon>
        <taxon>Flavobacteriia</taxon>
        <taxon>Flavobacteriales</taxon>
        <taxon>Flavobacteriaceae</taxon>
        <taxon>Galbibacter</taxon>
    </lineage>
</organism>
<evidence type="ECO:0000256" key="4">
    <source>
        <dbReference type="ARBA" id="ARBA00022881"/>
    </source>
</evidence>